<dbReference type="Gene3D" id="1.10.10.60">
    <property type="entry name" value="Homeodomain-like"/>
    <property type="match status" value="1"/>
</dbReference>
<dbReference type="OrthoDB" id="799767at2"/>
<evidence type="ECO:0000256" key="3">
    <source>
        <dbReference type="ARBA" id="ARBA00023163"/>
    </source>
</evidence>
<evidence type="ECO:0000256" key="2">
    <source>
        <dbReference type="ARBA" id="ARBA00023125"/>
    </source>
</evidence>
<evidence type="ECO:0000259" key="4">
    <source>
        <dbReference type="PROSITE" id="PS01124"/>
    </source>
</evidence>
<evidence type="ECO:0000256" key="1">
    <source>
        <dbReference type="ARBA" id="ARBA00023015"/>
    </source>
</evidence>
<dbReference type="SUPFAM" id="SSF46689">
    <property type="entry name" value="Homeodomain-like"/>
    <property type="match status" value="1"/>
</dbReference>
<keyword evidence="2 5" id="KW-0238">DNA-binding</keyword>
<dbReference type="PROSITE" id="PS00041">
    <property type="entry name" value="HTH_ARAC_FAMILY_1"/>
    <property type="match status" value="1"/>
</dbReference>
<dbReference type="SMART" id="SM00342">
    <property type="entry name" value="HTH_ARAC"/>
    <property type="match status" value="1"/>
</dbReference>
<dbReference type="Pfam" id="PF12833">
    <property type="entry name" value="HTH_18"/>
    <property type="match status" value="1"/>
</dbReference>
<dbReference type="PANTHER" id="PTHR47893:SF1">
    <property type="entry name" value="REGULATORY PROTEIN PCHR"/>
    <property type="match status" value="1"/>
</dbReference>
<keyword evidence="1" id="KW-0805">Transcription regulation</keyword>
<evidence type="ECO:0000313" key="6">
    <source>
        <dbReference type="Proteomes" id="UP000199634"/>
    </source>
</evidence>
<name>A0A1H6MEW1_9FLAO</name>
<dbReference type="PRINTS" id="PR00032">
    <property type="entry name" value="HTHARAC"/>
</dbReference>
<reference evidence="5 6" key="1">
    <citation type="submission" date="2016-10" db="EMBL/GenBank/DDBJ databases">
        <authorList>
            <person name="de Groot N.N."/>
        </authorList>
    </citation>
    <scope>NUCLEOTIDE SEQUENCE [LARGE SCALE GENOMIC DNA]</scope>
    <source>
        <strain evidence="5 6">CGMCC 1.10825</strain>
    </source>
</reference>
<dbReference type="PANTHER" id="PTHR47893">
    <property type="entry name" value="REGULATORY PROTEIN PCHR"/>
    <property type="match status" value="1"/>
</dbReference>
<feature type="domain" description="HTH araC/xylS-type" evidence="4">
    <location>
        <begin position="187"/>
        <end position="285"/>
    </location>
</feature>
<dbReference type="InterPro" id="IPR009057">
    <property type="entry name" value="Homeodomain-like_sf"/>
</dbReference>
<gene>
    <name evidence="5" type="ORF">SAMN02927937_02654</name>
</gene>
<dbReference type="InterPro" id="IPR053142">
    <property type="entry name" value="PchR_regulatory_protein"/>
</dbReference>
<dbReference type="RefSeq" id="WP_091102134.1">
    <property type="nucleotide sequence ID" value="NZ_FNXE01000053.1"/>
</dbReference>
<dbReference type="GO" id="GO:0043565">
    <property type="term" value="F:sequence-specific DNA binding"/>
    <property type="evidence" value="ECO:0007669"/>
    <property type="project" value="InterPro"/>
</dbReference>
<dbReference type="AlphaFoldDB" id="A0A1H6MEW1"/>
<keyword evidence="3" id="KW-0804">Transcription</keyword>
<dbReference type="InterPro" id="IPR020449">
    <property type="entry name" value="Tscrpt_reg_AraC-type_HTH"/>
</dbReference>
<protein>
    <submittedName>
        <fullName evidence="5">AraC-type DNA-binding protein</fullName>
    </submittedName>
</protein>
<dbReference type="PROSITE" id="PS01124">
    <property type="entry name" value="HTH_ARAC_FAMILY_2"/>
    <property type="match status" value="1"/>
</dbReference>
<organism evidence="5 6">
    <name type="scientific">Paenimyroides marinum</name>
    <dbReference type="NCBI Taxonomy" id="1159016"/>
    <lineage>
        <taxon>Bacteria</taxon>
        <taxon>Pseudomonadati</taxon>
        <taxon>Bacteroidota</taxon>
        <taxon>Flavobacteriia</taxon>
        <taxon>Flavobacteriales</taxon>
        <taxon>Flavobacteriaceae</taxon>
        <taxon>Paenimyroides</taxon>
    </lineage>
</organism>
<keyword evidence="6" id="KW-1185">Reference proteome</keyword>
<dbReference type="Proteomes" id="UP000199634">
    <property type="component" value="Unassembled WGS sequence"/>
</dbReference>
<dbReference type="GO" id="GO:0003700">
    <property type="term" value="F:DNA-binding transcription factor activity"/>
    <property type="evidence" value="ECO:0007669"/>
    <property type="project" value="InterPro"/>
</dbReference>
<sequence>MGTHEDVILEDDFICLRLKNESNEIQSVTKETGSNIIQFHFVLKGMGNFQFNNGTYNIPVNEESCLTLYNPQRSLPIHLELQPNSWIVSIIISIKKFHSLFSTEAEFFPFLNKDAIDRKHYEQGNITPSMSVVLYQIMNFNLHSSVKKLYYKAKVYELLSLLFNKPEGTNDESCPFKADEEDTIKIKQAKDILLKNMAEPPTLLELADEVGINIKKLKQGFKQVYGDTVYGFLFDYKMEYARKLLDSGTYNVNEVGSKIGYSTASHFIAAFKKKFGTTPKKYLMSLIADYN</sequence>
<proteinExistence type="predicted"/>
<evidence type="ECO:0000313" key="5">
    <source>
        <dbReference type="EMBL" id="SEI00075.1"/>
    </source>
</evidence>
<dbReference type="EMBL" id="FNXE01000053">
    <property type="protein sequence ID" value="SEI00075.1"/>
    <property type="molecule type" value="Genomic_DNA"/>
</dbReference>
<dbReference type="InterPro" id="IPR018062">
    <property type="entry name" value="HTH_AraC-typ_CS"/>
</dbReference>
<accession>A0A1H6MEW1</accession>
<dbReference type="STRING" id="1159016.SAMN02927937_02654"/>
<dbReference type="InterPro" id="IPR018060">
    <property type="entry name" value="HTH_AraC"/>
</dbReference>